<dbReference type="PANTHER" id="PTHR43420:SF12">
    <property type="entry name" value="N-ACETYLTRANSFERASE DOMAIN-CONTAINING PROTEIN"/>
    <property type="match status" value="1"/>
</dbReference>
<dbReference type="Pfam" id="PF00583">
    <property type="entry name" value="Acetyltransf_1"/>
    <property type="match status" value="2"/>
</dbReference>
<dbReference type="OrthoDB" id="7163760at2"/>
<dbReference type="InterPro" id="IPR050680">
    <property type="entry name" value="YpeA/RimI_acetyltransf"/>
</dbReference>
<dbReference type="InterPro" id="IPR016181">
    <property type="entry name" value="Acyl_CoA_acyltransferase"/>
</dbReference>
<proteinExistence type="predicted"/>
<dbReference type="RefSeq" id="WP_006677385.1">
    <property type="nucleotide sequence ID" value="NZ_AHKH01000034.1"/>
</dbReference>
<comment type="caution">
    <text evidence="4">The sequence shown here is derived from an EMBL/GenBank/DDBJ whole genome shotgun (WGS) entry which is preliminary data.</text>
</comment>
<accession>H3SH75</accession>
<organism evidence="4 5">
    <name type="scientific">Paenibacillus dendritiformis C454</name>
    <dbReference type="NCBI Taxonomy" id="1131935"/>
    <lineage>
        <taxon>Bacteria</taxon>
        <taxon>Bacillati</taxon>
        <taxon>Bacillota</taxon>
        <taxon>Bacilli</taxon>
        <taxon>Bacillales</taxon>
        <taxon>Paenibacillaceae</taxon>
        <taxon>Paenibacillus</taxon>
    </lineage>
</organism>
<dbReference type="Gene3D" id="3.40.630.30">
    <property type="match status" value="1"/>
</dbReference>
<keyword evidence="2" id="KW-0012">Acyltransferase</keyword>
<dbReference type="EMBL" id="AHKH01000034">
    <property type="protein sequence ID" value="EHQ61609.1"/>
    <property type="molecule type" value="Genomic_DNA"/>
</dbReference>
<reference evidence="4 5" key="1">
    <citation type="journal article" date="2012" name="J. Bacteriol.">
        <title>Genome Sequence of the Pattern-Forming Social Bacterium Paenibacillus dendritiformis C454 Chiral Morphotype.</title>
        <authorList>
            <person name="Sirota-Madi A."/>
            <person name="Olender T."/>
            <person name="Helman Y."/>
            <person name="Brainis I."/>
            <person name="Finkelshtein A."/>
            <person name="Roth D."/>
            <person name="Hagai E."/>
            <person name="Leshkowitz D."/>
            <person name="Brodsky L."/>
            <person name="Galatenko V."/>
            <person name="Nikolaev V."/>
            <person name="Gutnick D.L."/>
            <person name="Lancet D."/>
            <person name="Ben-Jacob E."/>
        </authorList>
    </citation>
    <scope>NUCLEOTIDE SEQUENCE [LARGE SCALE GENOMIC DNA]</scope>
    <source>
        <strain evidence="4 5">C454</strain>
    </source>
</reference>
<dbReference type="PROSITE" id="PS51186">
    <property type="entry name" value="GNAT"/>
    <property type="match status" value="2"/>
</dbReference>
<dbReference type="STRING" id="1131935.PDENDC454_14412"/>
<feature type="domain" description="N-acetyltransferase" evidence="3">
    <location>
        <begin position="157"/>
        <end position="304"/>
    </location>
</feature>
<dbReference type="InterPro" id="IPR000182">
    <property type="entry name" value="GNAT_dom"/>
</dbReference>
<dbReference type="CDD" id="cd04301">
    <property type="entry name" value="NAT_SF"/>
    <property type="match status" value="2"/>
</dbReference>
<keyword evidence="1" id="KW-0808">Transferase</keyword>
<sequence length="305" mass="34111">MNQDGVHAFKRLDTQQLAAIRQLADLCNEYDRIILKLNWEMLQHRKDDAIIAFLSYAGGQVVGFLGLYQFQSSEAEASGMVHPQYRRKGIFGKLVRAAQEECVRRNMGKLIFICERNSASGRAYAKSAGARYSFSEYWMQLGGWTEAAHSGTLDAGIALREAQASDIEILTRLSADGFGMDEADARDYVQASFQTRSDTAYIAELRQENGEALPIGKIHVMLEEGEAFISGFCISSQHRKQGYGRRVLQHMLHLIREQHEAAGAALEVAVENENALGLYTSCGFRIRNANDYYDLDLPAGKPRTE</sequence>
<protein>
    <recommendedName>
        <fullName evidence="3">N-acetyltransferase domain-containing protein</fullName>
    </recommendedName>
</protein>
<dbReference type="Proteomes" id="UP000003900">
    <property type="component" value="Unassembled WGS sequence"/>
</dbReference>
<evidence type="ECO:0000256" key="1">
    <source>
        <dbReference type="ARBA" id="ARBA00022679"/>
    </source>
</evidence>
<dbReference type="SUPFAM" id="SSF55729">
    <property type="entry name" value="Acyl-CoA N-acyltransferases (Nat)"/>
    <property type="match status" value="2"/>
</dbReference>
<keyword evidence="5" id="KW-1185">Reference proteome</keyword>
<dbReference type="AlphaFoldDB" id="H3SH75"/>
<dbReference type="PATRIC" id="fig|1131935.3.peg.2993"/>
<evidence type="ECO:0000313" key="4">
    <source>
        <dbReference type="EMBL" id="EHQ61609.1"/>
    </source>
</evidence>
<gene>
    <name evidence="4" type="ORF">PDENDC454_14412</name>
</gene>
<feature type="domain" description="N-acetyltransferase" evidence="3">
    <location>
        <begin position="7"/>
        <end position="160"/>
    </location>
</feature>
<evidence type="ECO:0000259" key="3">
    <source>
        <dbReference type="PROSITE" id="PS51186"/>
    </source>
</evidence>
<name>H3SH75_9BACL</name>
<dbReference type="GO" id="GO:0016747">
    <property type="term" value="F:acyltransferase activity, transferring groups other than amino-acyl groups"/>
    <property type="evidence" value="ECO:0007669"/>
    <property type="project" value="InterPro"/>
</dbReference>
<dbReference type="PANTHER" id="PTHR43420">
    <property type="entry name" value="ACETYLTRANSFERASE"/>
    <property type="match status" value="1"/>
</dbReference>
<evidence type="ECO:0000256" key="2">
    <source>
        <dbReference type="ARBA" id="ARBA00023315"/>
    </source>
</evidence>
<evidence type="ECO:0000313" key="5">
    <source>
        <dbReference type="Proteomes" id="UP000003900"/>
    </source>
</evidence>